<dbReference type="SUPFAM" id="SSF51182">
    <property type="entry name" value="RmlC-like cupins"/>
    <property type="match status" value="1"/>
</dbReference>
<dbReference type="EMBL" id="WTZA01000001">
    <property type="protein sequence ID" value="MXO75217.1"/>
    <property type="molecule type" value="Genomic_DNA"/>
</dbReference>
<evidence type="ECO:0000313" key="2">
    <source>
        <dbReference type="Proteomes" id="UP000439522"/>
    </source>
</evidence>
<keyword evidence="2" id="KW-1185">Reference proteome</keyword>
<dbReference type="Proteomes" id="UP000439522">
    <property type="component" value="Unassembled WGS sequence"/>
</dbReference>
<accession>A0A6I4TF26</accession>
<proteinExistence type="predicted"/>
<dbReference type="AlphaFoldDB" id="A0A6I4TF26"/>
<organism evidence="1 2">
    <name type="scientific">Tsuneonella aeria</name>
    <dbReference type="NCBI Taxonomy" id="1837929"/>
    <lineage>
        <taxon>Bacteria</taxon>
        <taxon>Pseudomonadati</taxon>
        <taxon>Pseudomonadota</taxon>
        <taxon>Alphaproteobacteria</taxon>
        <taxon>Sphingomonadales</taxon>
        <taxon>Erythrobacteraceae</taxon>
        <taxon>Tsuneonella</taxon>
    </lineage>
</organism>
<sequence length="126" mass="14046">MIQINRTLAGDRPDQVGTFLAVMRSETGGDPGEVPMIDLVIHQRRRSLGGFEVGRVLPFVKRRMVGPFIFFDHMGPVDFAPGIPNDVDACRKMRGCRYSARWASTSGRAGGCLRPEPTQRSMKRAR</sequence>
<dbReference type="InterPro" id="IPR011051">
    <property type="entry name" value="RmlC_Cupin_sf"/>
</dbReference>
<dbReference type="RefSeq" id="WP_202390325.1">
    <property type="nucleotide sequence ID" value="NZ_WTZA01000001.1"/>
</dbReference>
<name>A0A6I4TF26_9SPHN</name>
<protein>
    <submittedName>
        <fullName evidence="1">Uncharacterized protein</fullName>
    </submittedName>
</protein>
<evidence type="ECO:0000313" key="1">
    <source>
        <dbReference type="EMBL" id="MXO75217.1"/>
    </source>
</evidence>
<reference evidence="1 2" key="1">
    <citation type="submission" date="2019-12" db="EMBL/GenBank/DDBJ databases">
        <title>Genomic-based taxomic classification of the family Erythrobacteraceae.</title>
        <authorList>
            <person name="Xu L."/>
        </authorList>
    </citation>
    <scope>NUCLEOTIDE SEQUENCE [LARGE SCALE GENOMIC DNA]</scope>
    <source>
        <strain evidence="1 2">100921-2</strain>
    </source>
</reference>
<gene>
    <name evidence="1" type="ORF">GRI40_08310</name>
</gene>
<comment type="caution">
    <text evidence="1">The sequence shown here is derived from an EMBL/GenBank/DDBJ whole genome shotgun (WGS) entry which is preliminary data.</text>
</comment>